<dbReference type="GO" id="GO:0005764">
    <property type="term" value="C:lysosome"/>
    <property type="evidence" value="ECO:0000318"/>
    <property type="project" value="GO_Central"/>
</dbReference>
<dbReference type="InterPro" id="IPR025660">
    <property type="entry name" value="Pept_his_AS"/>
</dbReference>
<dbReference type="GO" id="GO:0051603">
    <property type="term" value="P:proteolysis involved in protein catabolic process"/>
    <property type="evidence" value="ECO:0000318"/>
    <property type="project" value="GO_Central"/>
</dbReference>
<dbReference type="GO" id="GO:0005615">
    <property type="term" value="C:extracellular space"/>
    <property type="evidence" value="ECO:0000318"/>
    <property type="project" value="GO_Central"/>
</dbReference>
<dbReference type="SUPFAM" id="SSF57196">
    <property type="entry name" value="EGF/Laminin"/>
    <property type="match status" value="1"/>
</dbReference>
<dbReference type="Pfam" id="PF08246">
    <property type="entry name" value="Inhibitor_I29"/>
    <property type="match status" value="1"/>
</dbReference>
<dbReference type="Gene3D" id="2.10.25.10">
    <property type="entry name" value="Laminin"/>
    <property type="match status" value="1"/>
</dbReference>
<comment type="similarity">
    <text evidence="1">Belongs to the peptidase C1 family.</text>
</comment>
<dbReference type="SMART" id="SM00181">
    <property type="entry name" value="EGF"/>
    <property type="match status" value="1"/>
</dbReference>
<dbReference type="PANTHER" id="PTHR12411">
    <property type="entry name" value="CYSTEINE PROTEASE FAMILY C1-RELATED"/>
    <property type="match status" value="1"/>
</dbReference>
<feature type="domain" description="EGF-like" evidence="6">
    <location>
        <begin position="404"/>
        <end position="443"/>
    </location>
</feature>
<feature type="signal peptide" evidence="5">
    <location>
        <begin position="1"/>
        <end position="30"/>
    </location>
</feature>
<evidence type="ECO:0000259" key="6">
    <source>
        <dbReference type="PROSITE" id="PS50026"/>
    </source>
</evidence>
<evidence type="ECO:0000256" key="3">
    <source>
        <dbReference type="PROSITE-ProRule" id="PRU00076"/>
    </source>
</evidence>
<dbReference type="Gene3D" id="3.90.70.10">
    <property type="entry name" value="Cysteine proteinases"/>
    <property type="match status" value="1"/>
</dbReference>
<proteinExistence type="inferred from homology"/>
<evidence type="ECO:0000256" key="4">
    <source>
        <dbReference type="SAM" id="MobiDB-lite"/>
    </source>
</evidence>
<comment type="caution">
    <text evidence="3">Lacks conserved residue(s) required for the propagation of feature annotation.</text>
</comment>
<dbReference type="InterPro" id="IPR013201">
    <property type="entry name" value="Prot_inhib_I29"/>
</dbReference>
<feature type="disulfide bond" evidence="3">
    <location>
        <begin position="433"/>
        <end position="442"/>
    </location>
</feature>
<dbReference type="Pfam" id="PF00112">
    <property type="entry name" value="Peptidase_C1"/>
    <property type="match status" value="1"/>
</dbReference>
<keyword evidence="8" id="KW-1185">Reference proteome</keyword>
<dbReference type="Proteomes" id="UP000054558">
    <property type="component" value="Unassembled WGS sequence"/>
</dbReference>
<evidence type="ECO:0000256" key="1">
    <source>
        <dbReference type="ARBA" id="ARBA00008455"/>
    </source>
</evidence>
<dbReference type="PROSITE" id="PS00639">
    <property type="entry name" value="THIOL_PROTEASE_HIS"/>
    <property type="match status" value="1"/>
</dbReference>
<dbReference type="OMA" id="APEATHD"/>
<dbReference type="InterPro" id="IPR038765">
    <property type="entry name" value="Papain-like_cys_pep_sf"/>
</dbReference>
<feature type="chain" id="PRO_5018656008" description="EGF-like domain-containing protein" evidence="5">
    <location>
        <begin position="31"/>
        <end position="580"/>
    </location>
</feature>
<dbReference type="PROSITE" id="PS50026">
    <property type="entry name" value="EGF_3"/>
    <property type="match status" value="1"/>
</dbReference>
<name>A0A1Y1IA32_KLENI</name>
<dbReference type="STRING" id="105231.A0A1Y1IA32"/>
<sequence length="580" mass="62443">MGTRGGQHSVTLATLLLLCFLGGSLKLTAAQQAPGPAPASGPTPGGSPQLTAAQPPPPTPTSTPTPPSVYLDPEGVCPDGPDACFARFNASFPRAFNGSSEVAYRKGVFYANVQLIDARNRENRSYTLAVNEFADLTHEEFIASYTGAVPPSDGSDGSGRRLLREKRGFAGAARRSLLNLPSSVDWRTTGKLQPVLSQTCGTCWAHAATAVLETTFNIATGQYVKGSEEEMIDCFPEEAGTSCSGGGWPGNAMDWVKANGQTTAAKYPAVFHAEKSINPACDAAKSASDDITVDYVYHLSQPSEDVIKEQLVNAPVVVLFAVGDDFQFYSKGVFDGPCDTTVVINHAMAAVGYGSENGDDFWIVRNSWGATWGEAGYVRIKRGVDQPYGLCNIQYQIDWATKKAQGYCQRNNPCQNNGQCIDGGSATSFQCNCVTPYEGTYCERMQTPDCFSASECDFYFEGYQSYVPTLYLGPGTGDNSISPAIINSKDGGQHVNVINTNQGYGAYPPIPNDNQNQFYGGGNFVRDRTFNNPQNVNDFRGKCIKLRLSSVQLSDGNNLNPNDGNGQYPEERRCVAFRTA</sequence>
<keyword evidence="2 3" id="KW-1015">Disulfide bond</keyword>
<dbReference type="InterPro" id="IPR000742">
    <property type="entry name" value="EGF"/>
</dbReference>
<feature type="disulfide bond" evidence="3">
    <location>
        <begin position="414"/>
        <end position="431"/>
    </location>
</feature>
<protein>
    <recommendedName>
        <fullName evidence="6">EGF-like domain-containing protein</fullName>
    </recommendedName>
</protein>
<dbReference type="GO" id="GO:0004197">
    <property type="term" value="F:cysteine-type endopeptidase activity"/>
    <property type="evidence" value="ECO:0000318"/>
    <property type="project" value="GO_Central"/>
</dbReference>
<dbReference type="SUPFAM" id="SSF54001">
    <property type="entry name" value="Cysteine proteinases"/>
    <property type="match status" value="1"/>
</dbReference>
<dbReference type="InterPro" id="IPR000668">
    <property type="entry name" value="Peptidase_C1A_C"/>
</dbReference>
<feature type="compositionally biased region" description="Pro residues" evidence="4">
    <location>
        <begin position="54"/>
        <end position="67"/>
    </location>
</feature>
<dbReference type="Pfam" id="PF00008">
    <property type="entry name" value="EGF"/>
    <property type="match status" value="1"/>
</dbReference>
<evidence type="ECO:0000313" key="8">
    <source>
        <dbReference type="Proteomes" id="UP000054558"/>
    </source>
</evidence>
<dbReference type="OrthoDB" id="10253408at2759"/>
<keyword evidence="5" id="KW-0732">Signal</keyword>
<evidence type="ECO:0000256" key="2">
    <source>
        <dbReference type="ARBA" id="ARBA00023157"/>
    </source>
</evidence>
<dbReference type="CDD" id="cd00054">
    <property type="entry name" value="EGF_CA"/>
    <property type="match status" value="1"/>
</dbReference>
<dbReference type="InterPro" id="IPR039417">
    <property type="entry name" value="Peptidase_C1A_papain-like"/>
</dbReference>
<dbReference type="PRINTS" id="PR00705">
    <property type="entry name" value="PAPAIN"/>
</dbReference>
<dbReference type="AlphaFoldDB" id="A0A1Y1IA32"/>
<reference evidence="7 8" key="1">
    <citation type="journal article" date="2014" name="Nat. Commun.">
        <title>Klebsormidium flaccidum genome reveals primary factors for plant terrestrial adaptation.</title>
        <authorList>
            <person name="Hori K."/>
            <person name="Maruyama F."/>
            <person name="Fujisawa T."/>
            <person name="Togashi T."/>
            <person name="Yamamoto N."/>
            <person name="Seo M."/>
            <person name="Sato S."/>
            <person name="Yamada T."/>
            <person name="Mori H."/>
            <person name="Tajima N."/>
            <person name="Moriyama T."/>
            <person name="Ikeuchi M."/>
            <person name="Watanabe M."/>
            <person name="Wada H."/>
            <person name="Kobayashi K."/>
            <person name="Saito M."/>
            <person name="Masuda T."/>
            <person name="Sasaki-Sekimoto Y."/>
            <person name="Mashiguchi K."/>
            <person name="Awai K."/>
            <person name="Shimojima M."/>
            <person name="Masuda S."/>
            <person name="Iwai M."/>
            <person name="Nobusawa T."/>
            <person name="Narise T."/>
            <person name="Kondo S."/>
            <person name="Saito H."/>
            <person name="Sato R."/>
            <person name="Murakawa M."/>
            <person name="Ihara Y."/>
            <person name="Oshima-Yamada Y."/>
            <person name="Ohtaka K."/>
            <person name="Satoh M."/>
            <person name="Sonobe K."/>
            <person name="Ishii M."/>
            <person name="Ohtani R."/>
            <person name="Kanamori-Sato M."/>
            <person name="Honoki R."/>
            <person name="Miyazaki D."/>
            <person name="Mochizuki H."/>
            <person name="Umetsu J."/>
            <person name="Higashi K."/>
            <person name="Shibata D."/>
            <person name="Kamiya Y."/>
            <person name="Sato N."/>
            <person name="Nakamura Y."/>
            <person name="Tabata S."/>
            <person name="Ida S."/>
            <person name="Kurokawa K."/>
            <person name="Ohta H."/>
        </authorList>
    </citation>
    <scope>NUCLEOTIDE SEQUENCE [LARGE SCALE GENOMIC DNA]</scope>
    <source>
        <strain evidence="7 8">NIES-2285</strain>
    </source>
</reference>
<organism evidence="7 8">
    <name type="scientific">Klebsormidium nitens</name>
    <name type="common">Green alga</name>
    <name type="synonym">Ulothrix nitens</name>
    <dbReference type="NCBI Taxonomy" id="105231"/>
    <lineage>
        <taxon>Eukaryota</taxon>
        <taxon>Viridiplantae</taxon>
        <taxon>Streptophyta</taxon>
        <taxon>Klebsormidiophyceae</taxon>
        <taxon>Klebsormidiales</taxon>
        <taxon>Klebsormidiaceae</taxon>
        <taxon>Klebsormidium</taxon>
    </lineage>
</organism>
<dbReference type="InterPro" id="IPR013128">
    <property type="entry name" value="Peptidase_C1A"/>
</dbReference>
<dbReference type="PROSITE" id="PS01186">
    <property type="entry name" value="EGF_2"/>
    <property type="match status" value="1"/>
</dbReference>
<dbReference type="SMART" id="SM00645">
    <property type="entry name" value="Pept_C1"/>
    <property type="match status" value="1"/>
</dbReference>
<accession>A0A1Y1IA32</accession>
<dbReference type="CDD" id="cd02248">
    <property type="entry name" value="Peptidase_C1A"/>
    <property type="match status" value="1"/>
</dbReference>
<dbReference type="PROSITE" id="PS00022">
    <property type="entry name" value="EGF_1"/>
    <property type="match status" value="1"/>
</dbReference>
<gene>
    <name evidence="7" type="ORF">KFL_003800010</name>
</gene>
<keyword evidence="3" id="KW-0245">EGF-like domain</keyword>
<dbReference type="PROSITE" id="PS00640">
    <property type="entry name" value="THIOL_PROTEASE_ASN"/>
    <property type="match status" value="1"/>
</dbReference>
<dbReference type="SMART" id="SM00848">
    <property type="entry name" value="Inhibitor_I29"/>
    <property type="match status" value="1"/>
</dbReference>
<dbReference type="InterPro" id="IPR025661">
    <property type="entry name" value="Pept_asp_AS"/>
</dbReference>
<evidence type="ECO:0000313" key="7">
    <source>
        <dbReference type="EMBL" id="GAQ87825.1"/>
    </source>
</evidence>
<feature type="region of interest" description="Disordered" evidence="4">
    <location>
        <begin position="31"/>
        <end position="74"/>
    </location>
</feature>
<evidence type="ECO:0000256" key="5">
    <source>
        <dbReference type="SAM" id="SignalP"/>
    </source>
</evidence>
<dbReference type="EMBL" id="DF237329">
    <property type="protein sequence ID" value="GAQ87825.1"/>
    <property type="molecule type" value="Genomic_DNA"/>
</dbReference>